<protein>
    <submittedName>
        <fullName evidence="1">Type II secretion system protein M (GspM)</fullName>
    </submittedName>
</protein>
<dbReference type="InterPro" id="IPR030927">
    <property type="entry name" value="T2SS_GspM_XcpZ"/>
</dbReference>
<proteinExistence type="predicted"/>
<dbReference type="EMBL" id="RJUR01000013">
    <property type="protein sequence ID" value="ROQ49832.1"/>
    <property type="molecule type" value="Genomic_DNA"/>
</dbReference>
<sequence length="128" mass="14267">MSSVTARRWLMPLAWTAVALLLLSLVVREGLGQWRELSQWRELAASATAMHSGAEVTLERLQQSAAAQQLVLGDVQPVDAGWQVRGQVKDERRLQAWLLSLQREGVQPLQWGLEQVPSGLSFDLVLAR</sequence>
<dbReference type="NCBIfam" id="TIGR04412">
    <property type="entry name" value="T2SS_GspM_XcpZ"/>
    <property type="match status" value="1"/>
</dbReference>
<dbReference type="Proteomes" id="UP000269115">
    <property type="component" value="Unassembled WGS sequence"/>
</dbReference>
<dbReference type="AlphaFoldDB" id="A0A9X8EKH5"/>
<name>A0A9X8EKH5_PSEPU</name>
<evidence type="ECO:0000313" key="2">
    <source>
        <dbReference type="Proteomes" id="UP000269115"/>
    </source>
</evidence>
<gene>
    <name evidence="1" type="ORF">EDF85_2617</name>
</gene>
<organism evidence="1 2">
    <name type="scientific">Pseudomonas putida</name>
    <name type="common">Arthrobacter siderocapsulatus</name>
    <dbReference type="NCBI Taxonomy" id="303"/>
    <lineage>
        <taxon>Bacteria</taxon>
        <taxon>Pseudomonadati</taxon>
        <taxon>Pseudomonadota</taxon>
        <taxon>Gammaproteobacteria</taxon>
        <taxon>Pseudomonadales</taxon>
        <taxon>Pseudomonadaceae</taxon>
        <taxon>Pseudomonas</taxon>
    </lineage>
</organism>
<evidence type="ECO:0000313" key="1">
    <source>
        <dbReference type="EMBL" id="ROQ49832.1"/>
    </source>
</evidence>
<comment type="caution">
    <text evidence="1">The sequence shown here is derived from an EMBL/GenBank/DDBJ whole genome shotgun (WGS) entry which is preliminary data.</text>
</comment>
<reference evidence="1 2" key="1">
    <citation type="submission" date="2018-11" db="EMBL/GenBank/DDBJ databases">
        <title>Genomic analyses of the natural microbiome of Caenorhabditis elegans.</title>
        <authorList>
            <person name="Samuel B."/>
        </authorList>
    </citation>
    <scope>NUCLEOTIDE SEQUENCE [LARGE SCALE GENOMIC DNA]</scope>
    <source>
        <strain evidence="1 2">BIGb0473</strain>
    </source>
</reference>
<dbReference type="RefSeq" id="WP_185061911.1">
    <property type="nucleotide sequence ID" value="NZ_RJUR01000013.1"/>
</dbReference>
<accession>A0A9X8EKH5</accession>